<feature type="transmembrane region" description="Helical" evidence="8">
    <location>
        <begin position="316"/>
        <end position="339"/>
    </location>
</feature>
<keyword evidence="5 8" id="KW-0812">Transmembrane</keyword>
<evidence type="ECO:0000259" key="9">
    <source>
        <dbReference type="PROSITE" id="PS50928"/>
    </source>
</evidence>
<evidence type="ECO:0000256" key="1">
    <source>
        <dbReference type="ARBA" id="ARBA00004429"/>
    </source>
</evidence>
<evidence type="ECO:0000256" key="5">
    <source>
        <dbReference type="ARBA" id="ARBA00022692"/>
    </source>
</evidence>
<feature type="domain" description="ABC transmembrane type-1" evidence="9">
    <location>
        <begin position="57"/>
        <end position="243"/>
    </location>
</feature>
<proteinExistence type="inferred from homology"/>
<feature type="domain" description="ABC transmembrane type-1" evidence="9">
    <location>
        <begin position="313"/>
        <end position="503"/>
    </location>
</feature>
<comment type="similarity">
    <text evidence="8">Belongs to the binding-protein-dependent transport system permease family.</text>
</comment>
<dbReference type="CDD" id="cd06261">
    <property type="entry name" value="TM_PBP2"/>
    <property type="match status" value="2"/>
</dbReference>
<organism evidence="10 11">
    <name type="scientific">Calidifontibacter indicus</name>
    <dbReference type="NCBI Taxonomy" id="419650"/>
    <lineage>
        <taxon>Bacteria</taxon>
        <taxon>Bacillati</taxon>
        <taxon>Actinomycetota</taxon>
        <taxon>Actinomycetes</taxon>
        <taxon>Micrococcales</taxon>
        <taxon>Dermacoccaceae</taxon>
        <taxon>Calidifontibacter</taxon>
    </lineage>
</organism>
<evidence type="ECO:0000313" key="10">
    <source>
        <dbReference type="EMBL" id="REF30495.1"/>
    </source>
</evidence>
<dbReference type="InterPro" id="IPR000515">
    <property type="entry name" value="MetI-like"/>
</dbReference>
<name>A0A3D9UV49_9MICO</name>
<keyword evidence="7 8" id="KW-0472">Membrane</keyword>
<dbReference type="GO" id="GO:0005886">
    <property type="term" value="C:plasma membrane"/>
    <property type="evidence" value="ECO:0007669"/>
    <property type="project" value="UniProtKB-SubCell"/>
</dbReference>
<dbReference type="Pfam" id="PF00528">
    <property type="entry name" value="BPD_transp_1"/>
    <property type="match status" value="2"/>
</dbReference>
<dbReference type="Gene3D" id="1.10.3720.10">
    <property type="entry name" value="MetI-like"/>
    <property type="match status" value="2"/>
</dbReference>
<keyword evidence="4" id="KW-0997">Cell inner membrane</keyword>
<gene>
    <name evidence="10" type="ORF">DFJ65_1503</name>
</gene>
<evidence type="ECO:0000313" key="11">
    <source>
        <dbReference type="Proteomes" id="UP000256253"/>
    </source>
</evidence>
<keyword evidence="2 8" id="KW-0813">Transport</keyword>
<evidence type="ECO:0000256" key="4">
    <source>
        <dbReference type="ARBA" id="ARBA00022519"/>
    </source>
</evidence>
<keyword evidence="6 8" id="KW-1133">Transmembrane helix</keyword>
<feature type="transmembrane region" description="Helical" evidence="8">
    <location>
        <begin position="378"/>
        <end position="395"/>
    </location>
</feature>
<feature type="transmembrane region" description="Helical" evidence="8">
    <location>
        <begin position="435"/>
        <end position="462"/>
    </location>
</feature>
<dbReference type="AlphaFoldDB" id="A0A3D9UV49"/>
<feature type="transmembrane region" description="Helical" evidence="8">
    <location>
        <begin position="94"/>
        <end position="113"/>
    </location>
</feature>
<dbReference type="OrthoDB" id="5100908at2"/>
<feature type="transmembrane region" description="Helical" evidence="8">
    <location>
        <begin position="61"/>
        <end position="82"/>
    </location>
</feature>
<feature type="transmembrane region" description="Helical" evidence="8">
    <location>
        <begin position="224"/>
        <end position="243"/>
    </location>
</feature>
<feature type="transmembrane region" description="Helical" evidence="8">
    <location>
        <begin position="268"/>
        <end position="296"/>
    </location>
</feature>
<dbReference type="PANTHER" id="PTHR43357">
    <property type="entry name" value="INNER MEMBRANE ABC TRANSPORTER PERMEASE PROTEIN YDCV"/>
    <property type="match status" value="1"/>
</dbReference>
<dbReference type="EMBL" id="QTUA01000001">
    <property type="protein sequence ID" value="REF30495.1"/>
    <property type="molecule type" value="Genomic_DNA"/>
</dbReference>
<dbReference type="GO" id="GO:0055085">
    <property type="term" value="P:transmembrane transport"/>
    <property type="evidence" value="ECO:0007669"/>
    <property type="project" value="InterPro"/>
</dbReference>
<protein>
    <submittedName>
        <fullName evidence="10">Iron(III) transport system permease protein</fullName>
    </submittedName>
</protein>
<keyword evidence="11" id="KW-1185">Reference proteome</keyword>
<feature type="transmembrane region" description="Helical" evidence="8">
    <location>
        <begin position="482"/>
        <end position="503"/>
    </location>
</feature>
<evidence type="ECO:0000256" key="2">
    <source>
        <dbReference type="ARBA" id="ARBA00022448"/>
    </source>
</evidence>
<keyword evidence="3" id="KW-1003">Cell membrane</keyword>
<evidence type="ECO:0000256" key="7">
    <source>
        <dbReference type="ARBA" id="ARBA00023136"/>
    </source>
</evidence>
<evidence type="ECO:0000256" key="3">
    <source>
        <dbReference type="ARBA" id="ARBA00022475"/>
    </source>
</evidence>
<dbReference type="RefSeq" id="WP_115922480.1">
    <property type="nucleotide sequence ID" value="NZ_QTUA01000001.1"/>
</dbReference>
<evidence type="ECO:0000256" key="8">
    <source>
        <dbReference type="RuleBase" id="RU363032"/>
    </source>
</evidence>
<feature type="transmembrane region" description="Helical" evidence="8">
    <location>
        <begin position="12"/>
        <end position="41"/>
    </location>
</feature>
<evidence type="ECO:0000256" key="6">
    <source>
        <dbReference type="ARBA" id="ARBA00022989"/>
    </source>
</evidence>
<feature type="transmembrane region" description="Helical" evidence="8">
    <location>
        <begin position="119"/>
        <end position="139"/>
    </location>
</feature>
<feature type="transmembrane region" description="Helical" evidence="8">
    <location>
        <begin position="351"/>
        <end position="372"/>
    </location>
</feature>
<comment type="caution">
    <text evidence="10">The sequence shown here is derived from an EMBL/GenBank/DDBJ whole genome shotgun (WGS) entry which is preliminary data.</text>
</comment>
<dbReference type="SUPFAM" id="SSF161098">
    <property type="entry name" value="MetI-like"/>
    <property type="match status" value="2"/>
</dbReference>
<feature type="transmembrane region" description="Helical" evidence="8">
    <location>
        <begin position="178"/>
        <end position="197"/>
    </location>
</feature>
<reference evidence="10 11" key="1">
    <citation type="submission" date="2018-08" db="EMBL/GenBank/DDBJ databases">
        <title>Sequencing the genomes of 1000 actinobacteria strains.</title>
        <authorList>
            <person name="Klenk H.-P."/>
        </authorList>
    </citation>
    <scope>NUCLEOTIDE SEQUENCE [LARGE SCALE GENOMIC DNA]</scope>
    <source>
        <strain evidence="10 11">DSM 22967</strain>
    </source>
</reference>
<comment type="subcellular location">
    <subcellularLocation>
        <location evidence="1">Cell inner membrane</location>
        <topology evidence="1">Multi-pass membrane protein</topology>
    </subcellularLocation>
    <subcellularLocation>
        <location evidence="8">Cell membrane</location>
        <topology evidence="8">Multi-pass membrane protein</topology>
    </subcellularLocation>
</comment>
<dbReference type="Proteomes" id="UP000256253">
    <property type="component" value="Unassembled WGS sequence"/>
</dbReference>
<sequence>MRASSSSPTRGAGVTVLAVAVAALILLPLVVIAAQAMSLGWDTASAFLFRPRIAELLRHTGALMVVCIPATLLIGVGAAWLVERTDLPLPGVWRTLLLAPLAVPAFVSAYAWISVRPDLAGFSGAALVATMAYFPFVFLPTAAMLRVLDGSDENIARSLGASRRTAVLRTVLPRLRPAICGGGLIVALHLLAEYGVLEMMRYQTFTTAILQQYAVGFSDGQGSLLATVLLLLCVLVLTAEVILRGRARVARVGGGTPERPERIPLGKWMIPAILALTAVVALAVVVPVALVVKWFVASIDQNVVAWGDLLRVTGTSLGLAVAGGVAAVLAAIPAAWLLSRRRSFVSMLLERVTFVASALPGVVVALALVTLTVRWADWLYQSTAVLVSAYVILFLPRAVVTLRSGFAAAPPELSEASRSLGVGGRGTFARVVLPLALPAFLTGFVLVALAVATELTATLLLAPTGTRTLALAFWGASDELDYVRAAPYAVMMIALSAPLTLLLRRQLRGSGSRVSKKEQV</sequence>
<dbReference type="PROSITE" id="PS50928">
    <property type="entry name" value="ABC_TM1"/>
    <property type="match status" value="2"/>
</dbReference>
<accession>A0A3D9UV49</accession>
<dbReference type="InterPro" id="IPR035906">
    <property type="entry name" value="MetI-like_sf"/>
</dbReference>
<dbReference type="PANTHER" id="PTHR43357:SF3">
    <property type="entry name" value="FE(3+)-TRANSPORT SYSTEM PERMEASE PROTEIN FBPB 2"/>
    <property type="match status" value="1"/>
</dbReference>